<proteinExistence type="predicted"/>
<name>S9R5D4_CYSF2</name>
<reference evidence="1" key="1">
    <citation type="submission" date="2013-05" db="EMBL/GenBank/DDBJ databases">
        <title>Genome assembly of Cystobacter fuscus DSM 2262.</title>
        <authorList>
            <person name="Sharma G."/>
            <person name="Khatri I."/>
            <person name="Kaur C."/>
            <person name="Mayilraj S."/>
            <person name="Subramanian S."/>
        </authorList>
    </citation>
    <scope>NUCLEOTIDE SEQUENCE [LARGE SCALE GENOMIC DNA]</scope>
    <source>
        <strain evidence="1">DSM 2262</strain>
    </source>
</reference>
<dbReference type="Proteomes" id="UP000011682">
    <property type="component" value="Unassembled WGS sequence"/>
</dbReference>
<evidence type="ECO:0000313" key="1">
    <source>
        <dbReference type="EMBL" id="EPX64158.1"/>
    </source>
</evidence>
<organism evidence="1 2">
    <name type="scientific">Cystobacter fuscus (strain ATCC 25194 / DSM 2262 / NBRC 100088 / M29)</name>
    <dbReference type="NCBI Taxonomy" id="1242864"/>
    <lineage>
        <taxon>Bacteria</taxon>
        <taxon>Pseudomonadati</taxon>
        <taxon>Myxococcota</taxon>
        <taxon>Myxococcia</taxon>
        <taxon>Myxococcales</taxon>
        <taxon>Cystobacterineae</taxon>
        <taxon>Archangiaceae</taxon>
        <taxon>Cystobacter</taxon>
    </lineage>
</organism>
<sequence length="42" mass="4597">MPTCADFSRQHSILKMYNPDNLETHAVGKDSTWAGVRSSASS</sequence>
<dbReference type="AlphaFoldDB" id="S9R5D4"/>
<accession>S9R5D4</accession>
<keyword evidence="2" id="KW-1185">Reference proteome</keyword>
<gene>
    <name evidence="1" type="ORF">D187_005292</name>
</gene>
<protein>
    <submittedName>
        <fullName evidence="1">Uncharacterized protein</fullName>
    </submittedName>
</protein>
<comment type="caution">
    <text evidence="1">The sequence shown here is derived from an EMBL/GenBank/DDBJ whole genome shotgun (WGS) entry which is preliminary data.</text>
</comment>
<evidence type="ECO:0000313" key="2">
    <source>
        <dbReference type="Proteomes" id="UP000011682"/>
    </source>
</evidence>
<dbReference type="EMBL" id="ANAH02000004">
    <property type="protein sequence ID" value="EPX64158.1"/>
    <property type="molecule type" value="Genomic_DNA"/>
</dbReference>